<gene>
    <name evidence="2" type="ORF">BS47DRAFT_1364144</name>
</gene>
<feature type="region of interest" description="Disordered" evidence="1">
    <location>
        <begin position="77"/>
        <end position="110"/>
    </location>
</feature>
<comment type="caution">
    <text evidence="2">The sequence shown here is derived from an EMBL/GenBank/DDBJ whole genome shotgun (WGS) entry which is preliminary data.</text>
</comment>
<reference evidence="2" key="1">
    <citation type="journal article" date="2020" name="Nat. Commun.">
        <title>Large-scale genome sequencing of mycorrhizal fungi provides insights into the early evolution of symbiotic traits.</title>
        <authorList>
            <person name="Miyauchi S."/>
            <person name="Kiss E."/>
            <person name="Kuo A."/>
            <person name="Drula E."/>
            <person name="Kohler A."/>
            <person name="Sanchez-Garcia M."/>
            <person name="Morin E."/>
            <person name="Andreopoulos B."/>
            <person name="Barry K.W."/>
            <person name="Bonito G."/>
            <person name="Buee M."/>
            <person name="Carver A."/>
            <person name="Chen C."/>
            <person name="Cichocki N."/>
            <person name="Clum A."/>
            <person name="Culley D."/>
            <person name="Crous P.W."/>
            <person name="Fauchery L."/>
            <person name="Girlanda M."/>
            <person name="Hayes R.D."/>
            <person name="Keri Z."/>
            <person name="LaButti K."/>
            <person name="Lipzen A."/>
            <person name="Lombard V."/>
            <person name="Magnuson J."/>
            <person name="Maillard F."/>
            <person name="Murat C."/>
            <person name="Nolan M."/>
            <person name="Ohm R.A."/>
            <person name="Pangilinan J."/>
            <person name="Pereira M.F."/>
            <person name="Perotto S."/>
            <person name="Peter M."/>
            <person name="Pfister S."/>
            <person name="Riley R."/>
            <person name="Sitrit Y."/>
            <person name="Stielow J.B."/>
            <person name="Szollosi G."/>
            <person name="Zifcakova L."/>
            <person name="Stursova M."/>
            <person name="Spatafora J.W."/>
            <person name="Tedersoo L."/>
            <person name="Vaario L.M."/>
            <person name="Yamada A."/>
            <person name="Yan M."/>
            <person name="Wang P."/>
            <person name="Xu J."/>
            <person name="Bruns T."/>
            <person name="Baldrian P."/>
            <person name="Vilgalys R."/>
            <person name="Dunand C."/>
            <person name="Henrissat B."/>
            <person name="Grigoriev I.V."/>
            <person name="Hibbett D."/>
            <person name="Nagy L.G."/>
            <person name="Martin F.M."/>
        </authorList>
    </citation>
    <scope>NUCLEOTIDE SEQUENCE</scope>
    <source>
        <strain evidence="2">UP504</strain>
    </source>
</reference>
<dbReference type="Proteomes" id="UP000886523">
    <property type="component" value="Unassembled WGS sequence"/>
</dbReference>
<sequence>MAGNPPDPTSYNCDWPDLSQPFEPWPCWFCNRMNSHPGAHQMRDEGLIHMSRDRLYTADGTNLANLILKPGESREQAVRRLSPRGKGAPPHLSRASTTSVIEPRIHDETGQISANGQWMVMEAEQPERKNVCFEPRIQLEAAE</sequence>
<evidence type="ECO:0000256" key="1">
    <source>
        <dbReference type="SAM" id="MobiDB-lite"/>
    </source>
</evidence>
<accession>A0A9P6AS79</accession>
<name>A0A9P6AS79_9AGAM</name>
<proteinExistence type="predicted"/>
<keyword evidence="3" id="KW-1185">Reference proteome</keyword>
<dbReference type="EMBL" id="MU129007">
    <property type="protein sequence ID" value="KAF9510926.1"/>
    <property type="molecule type" value="Genomic_DNA"/>
</dbReference>
<dbReference type="AlphaFoldDB" id="A0A9P6AS79"/>
<organism evidence="2 3">
    <name type="scientific">Hydnum rufescens UP504</name>
    <dbReference type="NCBI Taxonomy" id="1448309"/>
    <lineage>
        <taxon>Eukaryota</taxon>
        <taxon>Fungi</taxon>
        <taxon>Dikarya</taxon>
        <taxon>Basidiomycota</taxon>
        <taxon>Agaricomycotina</taxon>
        <taxon>Agaricomycetes</taxon>
        <taxon>Cantharellales</taxon>
        <taxon>Hydnaceae</taxon>
        <taxon>Hydnum</taxon>
    </lineage>
</organism>
<protein>
    <submittedName>
        <fullName evidence="2">Uncharacterized protein</fullName>
    </submittedName>
</protein>
<evidence type="ECO:0000313" key="3">
    <source>
        <dbReference type="Proteomes" id="UP000886523"/>
    </source>
</evidence>
<evidence type="ECO:0000313" key="2">
    <source>
        <dbReference type="EMBL" id="KAF9510926.1"/>
    </source>
</evidence>